<dbReference type="SUPFAM" id="SSF56801">
    <property type="entry name" value="Acetyl-CoA synthetase-like"/>
    <property type="match status" value="1"/>
</dbReference>
<evidence type="ECO:0000313" key="4">
    <source>
        <dbReference type="EMBL" id="MBW5425962.1"/>
    </source>
</evidence>
<dbReference type="Pfam" id="PF00501">
    <property type="entry name" value="AMP-binding"/>
    <property type="match status" value="1"/>
</dbReference>
<sequence length="569" mass="60076">MSGRIADVLPLTPVQEGLLFHAVRDAEGPDPYLVQARFRLGPAIAADAGGVRAALNGLMERHPNLRACFRHEGLDRPVQVIPHGVAVPWAEADLTGRAAPEVASATEELLAADRVRRFDLARPPAVRALFIRHDTGGELVLSFHHILLDGWSIPILERDLAALVTGRPLPPPVPYRQYAQWLSRQDQGLAEAAWREALAGAERQAPLLGEGAGEGEGHGVGEGDGVDAGEPDTVRLRLTAELTAALTRRAAETGVTLNTFTQAAWSLVLARMTGGRDLVFGGVVSGRPHDLPGAGEMVGLFINTLPVRVRLRDGETVGELLARIQDEQWRLVPYHHVRLTDVGLGAGGAGELFDSVLAFENFPRGAGQPQGDGPDAVRVTDVRDATHYPVTLAVVAGERMLLAVSCRRGISAAEVAARMVRAFEQLAGDPATPVDRIDVLPREERRRLLARSAGAEAVPVAGPATVTGRFAAQAARTPDAPAVESGDDVLTYARLAAESDRLAGRLIAAGVTAGATVALLLRRSPSLVVAQLAVLKAGACWLPLDPAQPVARLARLLAGASAGLVLTEG</sequence>
<keyword evidence="5" id="KW-1185">Reference proteome</keyword>
<dbReference type="InterPro" id="IPR000873">
    <property type="entry name" value="AMP-dep_synth/lig_dom"/>
</dbReference>
<feature type="domain" description="Condensation" evidence="3">
    <location>
        <begin position="6"/>
        <end position="449"/>
    </location>
</feature>
<evidence type="ECO:0000256" key="1">
    <source>
        <dbReference type="SAM" id="MobiDB-lite"/>
    </source>
</evidence>
<reference evidence="4 5" key="1">
    <citation type="submission" date="2019-11" db="EMBL/GenBank/DDBJ databases">
        <authorList>
            <person name="Ay H."/>
        </authorList>
    </citation>
    <scope>NUCLEOTIDE SEQUENCE [LARGE SCALE GENOMIC DNA]</scope>
    <source>
        <strain evidence="4 5">BG9H</strain>
    </source>
</reference>
<dbReference type="PANTHER" id="PTHR45527:SF1">
    <property type="entry name" value="FATTY ACID SYNTHASE"/>
    <property type="match status" value="1"/>
</dbReference>
<dbReference type="PANTHER" id="PTHR45527">
    <property type="entry name" value="NONRIBOSOMAL PEPTIDE SYNTHETASE"/>
    <property type="match status" value="1"/>
</dbReference>
<dbReference type="Gene3D" id="3.40.50.980">
    <property type="match status" value="2"/>
</dbReference>
<feature type="region of interest" description="Disordered" evidence="1">
    <location>
        <begin position="208"/>
        <end position="229"/>
    </location>
</feature>
<organism evidence="4 5">
    <name type="scientific">Streptomyces anatolicus</name>
    <dbReference type="NCBI Taxonomy" id="2675858"/>
    <lineage>
        <taxon>Bacteria</taxon>
        <taxon>Bacillati</taxon>
        <taxon>Actinomycetota</taxon>
        <taxon>Actinomycetes</taxon>
        <taxon>Kitasatosporales</taxon>
        <taxon>Streptomycetaceae</taxon>
        <taxon>Streptomyces</taxon>
    </lineage>
</organism>
<feature type="non-terminal residue" evidence="4">
    <location>
        <position position="569"/>
    </location>
</feature>
<gene>
    <name evidence="4" type="ORF">GKQ77_31120</name>
</gene>
<evidence type="ECO:0000259" key="2">
    <source>
        <dbReference type="Pfam" id="PF00501"/>
    </source>
</evidence>
<name>A0ABS6YX95_9ACTN</name>
<evidence type="ECO:0000259" key="3">
    <source>
        <dbReference type="Pfam" id="PF00668"/>
    </source>
</evidence>
<dbReference type="EMBL" id="WMBF01000682">
    <property type="protein sequence ID" value="MBW5425962.1"/>
    <property type="molecule type" value="Genomic_DNA"/>
</dbReference>
<dbReference type="SUPFAM" id="SSF52777">
    <property type="entry name" value="CoA-dependent acyltransferases"/>
    <property type="match status" value="2"/>
</dbReference>
<dbReference type="InterPro" id="IPR001242">
    <property type="entry name" value="Condensation_dom"/>
</dbReference>
<evidence type="ECO:0000313" key="5">
    <source>
        <dbReference type="Proteomes" id="UP001197114"/>
    </source>
</evidence>
<protein>
    <submittedName>
        <fullName evidence="4">AMP-binding protein</fullName>
    </submittedName>
</protein>
<dbReference type="Gene3D" id="3.30.559.30">
    <property type="entry name" value="Nonribosomal peptide synthetase, condensation domain"/>
    <property type="match status" value="1"/>
</dbReference>
<dbReference type="Pfam" id="PF00668">
    <property type="entry name" value="Condensation"/>
    <property type="match status" value="1"/>
</dbReference>
<dbReference type="RefSeq" id="WP_219692499.1">
    <property type="nucleotide sequence ID" value="NZ_WMBF01000682.1"/>
</dbReference>
<dbReference type="Gene3D" id="3.30.559.10">
    <property type="entry name" value="Chloramphenicol acetyltransferase-like domain"/>
    <property type="match status" value="1"/>
</dbReference>
<proteinExistence type="predicted"/>
<accession>A0ABS6YX95</accession>
<feature type="domain" description="AMP-dependent synthetase/ligase" evidence="2">
    <location>
        <begin position="470"/>
        <end position="567"/>
    </location>
</feature>
<dbReference type="InterPro" id="IPR023213">
    <property type="entry name" value="CAT-like_dom_sf"/>
</dbReference>
<dbReference type="Proteomes" id="UP001197114">
    <property type="component" value="Unassembled WGS sequence"/>
</dbReference>
<comment type="caution">
    <text evidence="4">The sequence shown here is derived from an EMBL/GenBank/DDBJ whole genome shotgun (WGS) entry which is preliminary data.</text>
</comment>